<dbReference type="Proteomes" id="UP000265520">
    <property type="component" value="Unassembled WGS sequence"/>
</dbReference>
<proteinExistence type="predicted"/>
<keyword evidence="2" id="KW-1185">Reference proteome</keyword>
<sequence length="57" mass="6773">VHKVNGYHCLVMVEVKGHLDYDEIECVVVYCLVDCEMEKMNDGWDDWLTTYLSHHKE</sequence>
<name>A0A392R147_9FABA</name>
<reference evidence="1 2" key="1">
    <citation type="journal article" date="2018" name="Front. Plant Sci.">
        <title>Red Clover (Trifolium pratense) and Zigzag Clover (T. medium) - A Picture of Genomic Similarities and Differences.</title>
        <authorList>
            <person name="Dluhosova J."/>
            <person name="Istvanek J."/>
            <person name="Nedelnik J."/>
            <person name="Repkova J."/>
        </authorList>
    </citation>
    <scope>NUCLEOTIDE SEQUENCE [LARGE SCALE GENOMIC DNA]</scope>
    <source>
        <strain evidence="2">cv. 10/8</strain>
        <tissue evidence="1">Leaf</tissue>
    </source>
</reference>
<protein>
    <submittedName>
        <fullName evidence="1">Uncharacterized protein</fullName>
    </submittedName>
</protein>
<evidence type="ECO:0000313" key="1">
    <source>
        <dbReference type="EMBL" id="MCI30313.1"/>
    </source>
</evidence>
<feature type="non-terminal residue" evidence="1">
    <location>
        <position position="1"/>
    </location>
</feature>
<evidence type="ECO:0000313" key="2">
    <source>
        <dbReference type="Proteomes" id="UP000265520"/>
    </source>
</evidence>
<comment type="caution">
    <text evidence="1">The sequence shown here is derived from an EMBL/GenBank/DDBJ whole genome shotgun (WGS) entry which is preliminary data.</text>
</comment>
<dbReference type="AlphaFoldDB" id="A0A392R147"/>
<organism evidence="1 2">
    <name type="scientific">Trifolium medium</name>
    <dbReference type="NCBI Taxonomy" id="97028"/>
    <lineage>
        <taxon>Eukaryota</taxon>
        <taxon>Viridiplantae</taxon>
        <taxon>Streptophyta</taxon>
        <taxon>Embryophyta</taxon>
        <taxon>Tracheophyta</taxon>
        <taxon>Spermatophyta</taxon>
        <taxon>Magnoliopsida</taxon>
        <taxon>eudicotyledons</taxon>
        <taxon>Gunneridae</taxon>
        <taxon>Pentapetalae</taxon>
        <taxon>rosids</taxon>
        <taxon>fabids</taxon>
        <taxon>Fabales</taxon>
        <taxon>Fabaceae</taxon>
        <taxon>Papilionoideae</taxon>
        <taxon>50 kb inversion clade</taxon>
        <taxon>NPAAA clade</taxon>
        <taxon>Hologalegina</taxon>
        <taxon>IRL clade</taxon>
        <taxon>Trifolieae</taxon>
        <taxon>Trifolium</taxon>
    </lineage>
</organism>
<accession>A0A392R147</accession>
<dbReference type="EMBL" id="LXQA010178626">
    <property type="protein sequence ID" value="MCI30313.1"/>
    <property type="molecule type" value="Genomic_DNA"/>
</dbReference>